<feature type="compositionally biased region" description="Basic and acidic residues" evidence="1">
    <location>
        <begin position="137"/>
        <end position="160"/>
    </location>
</feature>
<dbReference type="AlphaFoldDB" id="A0A7S3V5V5"/>
<feature type="region of interest" description="Disordered" evidence="1">
    <location>
        <begin position="308"/>
        <end position="358"/>
    </location>
</feature>
<feature type="region of interest" description="Disordered" evidence="1">
    <location>
        <begin position="1"/>
        <end position="104"/>
    </location>
</feature>
<accession>A0A7S3V5V5</accession>
<feature type="region of interest" description="Disordered" evidence="1">
    <location>
        <begin position="402"/>
        <end position="434"/>
    </location>
</feature>
<dbReference type="EMBL" id="HBIO01005123">
    <property type="protein sequence ID" value="CAE0458742.1"/>
    <property type="molecule type" value="Transcribed_RNA"/>
</dbReference>
<evidence type="ECO:0000313" key="2">
    <source>
        <dbReference type="EMBL" id="CAE0458742.1"/>
    </source>
</evidence>
<feature type="compositionally biased region" description="Basic and acidic residues" evidence="1">
    <location>
        <begin position="240"/>
        <end position="263"/>
    </location>
</feature>
<evidence type="ECO:0000256" key="1">
    <source>
        <dbReference type="SAM" id="MobiDB-lite"/>
    </source>
</evidence>
<feature type="compositionally biased region" description="Basic residues" evidence="1">
    <location>
        <begin position="326"/>
        <end position="337"/>
    </location>
</feature>
<name>A0A7S3V5V5_9STRA</name>
<feature type="region of interest" description="Disordered" evidence="1">
    <location>
        <begin position="135"/>
        <end position="267"/>
    </location>
</feature>
<gene>
    <name evidence="2" type="ORF">CDEB00056_LOCUS3583</name>
</gene>
<sequence length="456" mass="51031">MGRRSSRGAESSDDDTFKSFSDEYGSTTSGSDDDTDYSDGYTFSESENGETEEESQVSCIASISEVSSKPSPKPSPKKPMVAKLPQIMSQGTPRKQNLSKPVPLSSNEVQSTISVMSILSAIDSAVDAVVDTIIPKQEAKETVPKREKSPIRRENPERKNPLALIRTLSGKRSALNSSKATLPKSKSSKVASPKVETARVASPQAASPRRAADKPGESNSKLEPPKRGVGARMKSTFSPRLKERQKKEIRSQEMEKEKEQIEKDAEESNFFKRMGYSTFDWVSPTNDGNPSASEEIVPKKKCTDILRKNKAYDAQVRDDQSVRSGRSGRSRTSKKTLWKSSRSMKEESRDMPESEDAGYIKTGSEWWGDLVGAFPGYEEESFESYESSAYEEVEGEAKKVRRKNLFRRRSSRKGDDTFDDSSTNTSTKKPKTKTKIKWFGRKKDEELKKEYEGILY</sequence>
<feature type="compositionally biased region" description="Basic and acidic residues" evidence="1">
    <location>
        <begin position="343"/>
        <end position="352"/>
    </location>
</feature>
<feature type="compositionally biased region" description="Basic and acidic residues" evidence="1">
    <location>
        <begin position="308"/>
        <end position="321"/>
    </location>
</feature>
<proteinExistence type="predicted"/>
<feature type="compositionally biased region" description="Basic residues" evidence="1">
    <location>
        <begin position="402"/>
        <end position="411"/>
    </location>
</feature>
<reference evidence="2" key="1">
    <citation type="submission" date="2021-01" db="EMBL/GenBank/DDBJ databases">
        <authorList>
            <person name="Corre E."/>
            <person name="Pelletier E."/>
            <person name="Niang G."/>
            <person name="Scheremetjew M."/>
            <person name="Finn R."/>
            <person name="Kale V."/>
            <person name="Holt S."/>
            <person name="Cochrane G."/>
            <person name="Meng A."/>
            <person name="Brown T."/>
            <person name="Cohen L."/>
        </authorList>
    </citation>
    <scope>NUCLEOTIDE SEQUENCE</scope>
    <source>
        <strain evidence="2">MM31A-1</strain>
    </source>
</reference>
<feature type="compositionally biased region" description="Low complexity" evidence="1">
    <location>
        <begin position="183"/>
        <end position="209"/>
    </location>
</feature>
<organism evidence="2">
    <name type="scientific">Chaetoceros debilis</name>
    <dbReference type="NCBI Taxonomy" id="122233"/>
    <lineage>
        <taxon>Eukaryota</taxon>
        <taxon>Sar</taxon>
        <taxon>Stramenopiles</taxon>
        <taxon>Ochrophyta</taxon>
        <taxon>Bacillariophyta</taxon>
        <taxon>Coscinodiscophyceae</taxon>
        <taxon>Chaetocerotophycidae</taxon>
        <taxon>Chaetocerotales</taxon>
        <taxon>Chaetocerotaceae</taxon>
        <taxon>Chaetoceros</taxon>
    </lineage>
</organism>
<feature type="compositionally biased region" description="Polar residues" evidence="1">
    <location>
        <begin position="87"/>
        <end position="104"/>
    </location>
</feature>
<protein>
    <submittedName>
        <fullName evidence="2">Uncharacterized protein</fullName>
    </submittedName>
</protein>